<dbReference type="EMBL" id="JAFLNC010000002">
    <property type="protein sequence ID" value="MBO0333575.1"/>
    <property type="molecule type" value="Genomic_DNA"/>
</dbReference>
<keyword evidence="3" id="KW-1185">Reference proteome</keyword>
<dbReference type="RefSeq" id="WP_207044049.1">
    <property type="nucleotide sequence ID" value="NZ_JAFLNC010000002.1"/>
</dbReference>
<sequence>MSSKLHINLTEGILEVEGDPDFVRSIYDDFKAQISVLSIQNKPPHNNLQFAQIGGKNDAVEDVEEVKPKAEKKDKSKSKTSGKKESYKIQPINTGLEGSENSLFSYIEKYGPRTNIERNVVIIKYLEEQHPDIEIDLSFIFTCYSNANLKLPGALYESVMDTSKAKKGYGYIDASNTNDLSILLKGESLLQTLEQRKVKANAN</sequence>
<protein>
    <submittedName>
        <fullName evidence="2">Uncharacterized protein</fullName>
    </submittedName>
</protein>
<evidence type="ECO:0000313" key="3">
    <source>
        <dbReference type="Proteomes" id="UP000664761"/>
    </source>
</evidence>
<organism evidence="2 3">
    <name type="scientific">Sneathiella sedimenti</name>
    <dbReference type="NCBI Taxonomy" id="2816034"/>
    <lineage>
        <taxon>Bacteria</taxon>
        <taxon>Pseudomonadati</taxon>
        <taxon>Pseudomonadota</taxon>
        <taxon>Alphaproteobacteria</taxon>
        <taxon>Sneathiellales</taxon>
        <taxon>Sneathiellaceae</taxon>
        <taxon>Sneathiella</taxon>
    </lineage>
</organism>
<gene>
    <name evidence="2" type="ORF">J0X12_08125</name>
</gene>
<reference evidence="2 3" key="1">
    <citation type="submission" date="2021-03" db="EMBL/GenBank/DDBJ databases">
        <title>Sneathiella sp. CAU 1612 isolated from Kang Won-do.</title>
        <authorList>
            <person name="Kim W."/>
        </authorList>
    </citation>
    <scope>NUCLEOTIDE SEQUENCE [LARGE SCALE GENOMIC DNA]</scope>
    <source>
        <strain evidence="2 3">CAU 1612</strain>
    </source>
</reference>
<evidence type="ECO:0000256" key="1">
    <source>
        <dbReference type="SAM" id="MobiDB-lite"/>
    </source>
</evidence>
<accession>A0ABS3F4Z2</accession>
<feature type="compositionally biased region" description="Basic and acidic residues" evidence="1">
    <location>
        <begin position="65"/>
        <end position="74"/>
    </location>
</feature>
<name>A0ABS3F4Z2_9PROT</name>
<evidence type="ECO:0000313" key="2">
    <source>
        <dbReference type="EMBL" id="MBO0333575.1"/>
    </source>
</evidence>
<feature type="region of interest" description="Disordered" evidence="1">
    <location>
        <begin position="65"/>
        <end position="87"/>
    </location>
</feature>
<proteinExistence type="predicted"/>
<dbReference type="Proteomes" id="UP000664761">
    <property type="component" value="Unassembled WGS sequence"/>
</dbReference>
<comment type="caution">
    <text evidence="2">The sequence shown here is derived from an EMBL/GenBank/DDBJ whole genome shotgun (WGS) entry which is preliminary data.</text>
</comment>